<feature type="compositionally biased region" description="Polar residues" evidence="1">
    <location>
        <begin position="201"/>
        <end position="217"/>
    </location>
</feature>
<protein>
    <submittedName>
        <fullName evidence="2">Uncharacterized protein</fullName>
    </submittedName>
</protein>
<dbReference type="Proteomes" id="UP000324800">
    <property type="component" value="Unassembled WGS sequence"/>
</dbReference>
<evidence type="ECO:0000313" key="3">
    <source>
        <dbReference type="Proteomes" id="UP000324800"/>
    </source>
</evidence>
<comment type="caution">
    <text evidence="2">The sequence shown here is derived from an EMBL/GenBank/DDBJ whole genome shotgun (WGS) entry which is preliminary data.</text>
</comment>
<gene>
    <name evidence="2" type="ORF">EZS28_012507</name>
</gene>
<proteinExistence type="predicted"/>
<feature type="non-terminal residue" evidence="2">
    <location>
        <position position="1"/>
    </location>
</feature>
<organism evidence="2 3">
    <name type="scientific">Streblomastix strix</name>
    <dbReference type="NCBI Taxonomy" id="222440"/>
    <lineage>
        <taxon>Eukaryota</taxon>
        <taxon>Metamonada</taxon>
        <taxon>Preaxostyla</taxon>
        <taxon>Oxymonadida</taxon>
        <taxon>Streblomastigidae</taxon>
        <taxon>Streblomastix</taxon>
    </lineage>
</organism>
<accession>A0A5J4WAH9</accession>
<dbReference type="AlphaFoldDB" id="A0A5J4WAH9"/>
<evidence type="ECO:0000256" key="1">
    <source>
        <dbReference type="SAM" id="MobiDB-lite"/>
    </source>
</evidence>
<sequence length="231" mass="25971">ASTFKPLGQSDISFKFWDLGKFRYLGSDLKVITPIGRIRLEHVDQYGVAMTGLIDAQQALLFTMMNGLIYHDNVKLIMHVYAMLSMCANAVAKLREHANAPRELRTVVDGSILHTDIFSDDSLERYLQQQHLYQQFQSFQPFQPLRIEQPLYAASQFGYGKGAAVRRGFQPRGRGGRGRGAFGSNFIPLEGQRVIVGMSFQSGNSERVNDSGEQGVQKSERKSVEDEVSFE</sequence>
<name>A0A5J4WAH9_9EUKA</name>
<evidence type="ECO:0000313" key="2">
    <source>
        <dbReference type="EMBL" id="KAA6391964.1"/>
    </source>
</evidence>
<feature type="region of interest" description="Disordered" evidence="1">
    <location>
        <begin position="201"/>
        <end position="231"/>
    </location>
</feature>
<dbReference type="EMBL" id="SNRW01002703">
    <property type="protein sequence ID" value="KAA6391964.1"/>
    <property type="molecule type" value="Genomic_DNA"/>
</dbReference>
<reference evidence="2 3" key="1">
    <citation type="submission" date="2019-03" db="EMBL/GenBank/DDBJ databases">
        <title>Single cell metagenomics reveals metabolic interactions within the superorganism composed of flagellate Streblomastix strix and complex community of Bacteroidetes bacteria on its surface.</title>
        <authorList>
            <person name="Treitli S.C."/>
            <person name="Kolisko M."/>
            <person name="Husnik F."/>
            <person name="Keeling P."/>
            <person name="Hampl V."/>
        </authorList>
    </citation>
    <scope>NUCLEOTIDE SEQUENCE [LARGE SCALE GENOMIC DNA]</scope>
    <source>
        <strain evidence="2">ST1C</strain>
    </source>
</reference>